<accession>A0ABW6AT87</accession>
<dbReference type="SMART" id="SM00849">
    <property type="entry name" value="Lactamase_B"/>
    <property type="match status" value="1"/>
</dbReference>
<comment type="caution">
    <text evidence="3">The sequence shown here is derived from an EMBL/GenBank/DDBJ whole genome shotgun (WGS) entry which is preliminary data.</text>
</comment>
<organism evidence="3 4">
    <name type="scientific">Spirosoma flavum</name>
    <dbReference type="NCBI Taxonomy" id="2048557"/>
    <lineage>
        <taxon>Bacteria</taxon>
        <taxon>Pseudomonadati</taxon>
        <taxon>Bacteroidota</taxon>
        <taxon>Cytophagia</taxon>
        <taxon>Cytophagales</taxon>
        <taxon>Cytophagaceae</taxon>
        <taxon>Spirosoma</taxon>
    </lineage>
</organism>
<keyword evidence="4" id="KW-1185">Reference proteome</keyword>
<evidence type="ECO:0000259" key="2">
    <source>
        <dbReference type="SMART" id="SM00849"/>
    </source>
</evidence>
<dbReference type="Gene3D" id="3.60.15.10">
    <property type="entry name" value="Ribonuclease Z/Hydroxyacylglutathione hydrolase-like"/>
    <property type="match status" value="1"/>
</dbReference>
<dbReference type="SUPFAM" id="SSF56281">
    <property type="entry name" value="Metallo-hydrolase/oxidoreductase"/>
    <property type="match status" value="1"/>
</dbReference>
<name>A0ABW6AT87_9BACT</name>
<keyword evidence="1" id="KW-0732">Signal</keyword>
<dbReference type="InterPro" id="IPR036866">
    <property type="entry name" value="RibonucZ/Hydroxyglut_hydro"/>
</dbReference>
<dbReference type="Proteomes" id="UP001597512">
    <property type="component" value="Unassembled WGS sequence"/>
</dbReference>
<feature type="chain" id="PRO_5046166150" description="Metallo-beta-lactamase domain-containing protein" evidence="1">
    <location>
        <begin position="21"/>
        <end position="493"/>
    </location>
</feature>
<protein>
    <recommendedName>
        <fullName evidence="2">Metallo-beta-lactamase domain-containing protein</fullName>
    </recommendedName>
</protein>
<sequence>MPLLLYLLLLNLLTSRLTSASWPSGPMSQKVMARCWAKQVEPLGPQYLQVSYQEQRSELEHNAEPWQQTPYQARGTLWINATHFRQVDTLYSPTRKKIYYAKTQADPQTLLLLEPGEDKLATVSPQRLAAQRLTAARYSPIWLLDYAHRYPPALDPERSSTQRACYQLQLNQTRVRLFIRHSDGLLDQVTLLEADPMLGDLLTTITYQEYRQLGHSWQPTRITMDKVNGRLHDQVLLAQAKLTPQAPVLLQRPADYALTPVEKVTPTLQSEKYSDHIYFITLPHTDDRVMLVEFTDFLLVAEAPLSSQNGELIIQQVRQLVPTKPIRYFVAGHHHPHYLGGVRPFVHRGATILSSPGNEAYIHDVTAATHQLSPDSLALAPKPLKLESVGAHKTITDGQFRMEIYHMGPQSAHTNDYLIYYFPDQQLLFEDDLVWLPKTGKPARVSERQVGLYRFIKQLGIPVRMIVQSWPVRDMGVKTEIPFADLAASVEPK</sequence>
<feature type="domain" description="Metallo-beta-lactamase" evidence="2">
    <location>
        <begin position="274"/>
        <end position="470"/>
    </location>
</feature>
<dbReference type="InterPro" id="IPR001279">
    <property type="entry name" value="Metallo-B-lactamas"/>
</dbReference>
<proteinExistence type="predicted"/>
<dbReference type="EMBL" id="JBHUOM010000028">
    <property type="protein sequence ID" value="MFD2937433.1"/>
    <property type="molecule type" value="Genomic_DNA"/>
</dbReference>
<evidence type="ECO:0000313" key="4">
    <source>
        <dbReference type="Proteomes" id="UP001597512"/>
    </source>
</evidence>
<dbReference type="RefSeq" id="WP_381507483.1">
    <property type="nucleotide sequence ID" value="NZ_JBHUOM010000028.1"/>
</dbReference>
<feature type="signal peptide" evidence="1">
    <location>
        <begin position="1"/>
        <end position="20"/>
    </location>
</feature>
<evidence type="ECO:0000256" key="1">
    <source>
        <dbReference type="SAM" id="SignalP"/>
    </source>
</evidence>
<reference evidence="4" key="1">
    <citation type="journal article" date="2019" name="Int. J. Syst. Evol. Microbiol.">
        <title>The Global Catalogue of Microorganisms (GCM) 10K type strain sequencing project: providing services to taxonomists for standard genome sequencing and annotation.</title>
        <authorList>
            <consortium name="The Broad Institute Genomics Platform"/>
            <consortium name="The Broad Institute Genome Sequencing Center for Infectious Disease"/>
            <person name="Wu L."/>
            <person name="Ma J."/>
        </authorList>
    </citation>
    <scope>NUCLEOTIDE SEQUENCE [LARGE SCALE GENOMIC DNA]</scope>
    <source>
        <strain evidence="4">KCTC 52490</strain>
    </source>
</reference>
<evidence type="ECO:0000313" key="3">
    <source>
        <dbReference type="EMBL" id="MFD2937433.1"/>
    </source>
</evidence>
<gene>
    <name evidence="3" type="ORF">ACFS25_26915</name>
</gene>